<keyword evidence="3" id="KW-1185">Reference proteome</keyword>
<dbReference type="Proteomes" id="UP000609064">
    <property type="component" value="Unassembled WGS sequence"/>
</dbReference>
<dbReference type="Gene3D" id="3.30.2310.20">
    <property type="entry name" value="RelE-like"/>
    <property type="match status" value="1"/>
</dbReference>
<reference evidence="2" key="2">
    <citation type="submission" date="2020-09" db="EMBL/GenBank/DDBJ databases">
        <authorList>
            <person name="Sun Q."/>
            <person name="Zhou Y."/>
        </authorList>
    </citation>
    <scope>NUCLEOTIDE SEQUENCE</scope>
    <source>
        <strain evidence="2">CGMCC 1.15958</strain>
    </source>
</reference>
<comment type="caution">
    <text evidence="2">The sequence shown here is derived from an EMBL/GenBank/DDBJ whole genome shotgun (WGS) entry which is preliminary data.</text>
</comment>
<dbReference type="InterPro" id="IPR007712">
    <property type="entry name" value="RelE/ParE_toxin"/>
</dbReference>
<keyword evidence="1" id="KW-1277">Toxin-antitoxin system</keyword>
<evidence type="ECO:0000313" key="3">
    <source>
        <dbReference type="Proteomes" id="UP000609064"/>
    </source>
</evidence>
<dbReference type="PANTHER" id="PTHR38813:SF1">
    <property type="entry name" value="TOXIN RELE1-RELATED"/>
    <property type="match status" value="1"/>
</dbReference>
<dbReference type="InterPro" id="IPR052747">
    <property type="entry name" value="TA_system_RelE_toxin"/>
</dbReference>
<organism evidence="2 3">
    <name type="scientific">Emticicia aquatilis</name>
    <dbReference type="NCBI Taxonomy" id="1537369"/>
    <lineage>
        <taxon>Bacteria</taxon>
        <taxon>Pseudomonadati</taxon>
        <taxon>Bacteroidota</taxon>
        <taxon>Cytophagia</taxon>
        <taxon>Cytophagales</taxon>
        <taxon>Leadbetterellaceae</taxon>
        <taxon>Emticicia</taxon>
    </lineage>
</organism>
<dbReference type="AlphaFoldDB" id="A0A916YDG2"/>
<evidence type="ECO:0000256" key="1">
    <source>
        <dbReference type="ARBA" id="ARBA00022649"/>
    </source>
</evidence>
<name>A0A916YDG2_9BACT</name>
<evidence type="ECO:0000313" key="2">
    <source>
        <dbReference type="EMBL" id="GGD41064.1"/>
    </source>
</evidence>
<dbReference type="InterPro" id="IPR035093">
    <property type="entry name" value="RelE/ParE_toxin_dom_sf"/>
</dbReference>
<sequence length="88" mass="10375">MKIVIKGSFVRDAKKLGKEIQLEIKDILLELEQVDSLSQIKNLKKMTGYKNAYRIRLGNYRIGFLMIADELILSRVLHRKDIYDYFPD</sequence>
<reference evidence="2" key="1">
    <citation type="journal article" date="2014" name="Int. J. Syst. Evol. Microbiol.">
        <title>Complete genome sequence of Corynebacterium casei LMG S-19264T (=DSM 44701T), isolated from a smear-ripened cheese.</title>
        <authorList>
            <consortium name="US DOE Joint Genome Institute (JGI-PGF)"/>
            <person name="Walter F."/>
            <person name="Albersmeier A."/>
            <person name="Kalinowski J."/>
            <person name="Ruckert C."/>
        </authorList>
    </citation>
    <scope>NUCLEOTIDE SEQUENCE</scope>
    <source>
        <strain evidence="2">CGMCC 1.15958</strain>
    </source>
</reference>
<dbReference type="PANTHER" id="PTHR38813">
    <property type="match status" value="1"/>
</dbReference>
<gene>
    <name evidence="2" type="ORF">GCM10011514_01440</name>
</gene>
<dbReference type="EMBL" id="BMKK01000001">
    <property type="protein sequence ID" value="GGD41064.1"/>
    <property type="molecule type" value="Genomic_DNA"/>
</dbReference>
<dbReference type="Pfam" id="PF05016">
    <property type="entry name" value="ParE_toxin"/>
    <property type="match status" value="1"/>
</dbReference>
<dbReference type="RefSeq" id="WP_188763648.1">
    <property type="nucleotide sequence ID" value="NZ_BMKK01000001.1"/>
</dbReference>
<proteinExistence type="predicted"/>
<protein>
    <submittedName>
        <fullName evidence="2">Toxin RelE</fullName>
    </submittedName>
</protein>
<accession>A0A916YDG2</accession>
<dbReference type="SUPFAM" id="SSF143011">
    <property type="entry name" value="RelE-like"/>
    <property type="match status" value="1"/>
</dbReference>